<reference evidence="2 3" key="1">
    <citation type="submission" date="2024-09" db="EMBL/GenBank/DDBJ databases">
        <title>Novel species of the genus Pelomonas and Roseateles isolated from streams.</title>
        <authorList>
            <person name="Lu H."/>
        </authorList>
    </citation>
    <scope>NUCLEOTIDE SEQUENCE [LARGE SCALE GENOMIC DNA]</scope>
    <source>
        <strain evidence="2 3">BYS96W</strain>
    </source>
</reference>
<proteinExistence type="predicted"/>
<dbReference type="EMBL" id="JBIGIA010000019">
    <property type="protein sequence ID" value="MFG6459263.1"/>
    <property type="molecule type" value="Genomic_DNA"/>
</dbReference>
<keyword evidence="1" id="KW-1133">Transmembrane helix</keyword>
<keyword evidence="1" id="KW-0812">Transmembrane</keyword>
<accession>A0ABW7GBG3</accession>
<comment type="caution">
    <text evidence="2">The sequence shown here is derived from an EMBL/GenBank/DDBJ whole genome shotgun (WGS) entry which is preliminary data.</text>
</comment>
<keyword evidence="3" id="KW-1185">Reference proteome</keyword>
<dbReference type="RefSeq" id="WP_394491070.1">
    <property type="nucleotide sequence ID" value="NZ_JBIGIA010000019.1"/>
</dbReference>
<protein>
    <submittedName>
        <fullName evidence="2">Uncharacterized protein</fullName>
    </submittedName>
</protein>
<name>A0ABW7GBG3_9BURK</name>
<organism evidence="2 3">
    <name type="scientific">Pelomonas nitida</name>
    <dbReference type="NCBI Taxonomy" id="3299027"/>
    <lineage>
        <taxon>Bacteria</taxon>
        <taxon>Pseudomonadati</taxon>
        <taxon>Pseudomonadota</taxon>
        <taxon>Betaproteobacteria</taxon>
        <taxon>Burkholderiales</taxon>
        <taxon>Sphaerotilaceae</taxon>
        <taxon>Roseateles</taxon>
    </lineage>
</organism>
<evidence type="ECO:0000256" key="1">
    <source>
        <dbReference type="SAM" id="Phobius"/>
    </source>
</evidence>
<gene>
    <name evidence="2" type="ORF">ACG00X_20710</name>
</gene>
<feature type="transmembrane region" description="Helical" evidence="1">
    <location>
        <begin position="44"/>
        <end position="61"/>
    </location>
</feature>
<evidence type="ECO:0000313" key="2">
    <source>
        <dbReference type="EMBL" id="MFG6459263.1"/>
    </source>
</evidence>
<keyword evidence="1" id="KW-0472">Membrane</keyword>
<dbReference type="Proteomes" id="UP001606305">
    <property type="component" value="Unassembled WGS sequence"/>
</dbReference>
<feature type="transmembrane region" description="Helical" evidence="1">
    <location>
        <begin position="82"/>
        <end position="105"/>
    </location>
</feature>
<feature type="transmembrane region" description="Helical" evidence="1">
    <location>
        <begin position="12"/>
        <end position="32"/>
    </location>
</feature>
<sequence length="183" mass="20546">MPLLFRSNASRYEKIYTSTLVGLCGLVVFGTSNHFVAEPAVESVAGYLAIPVAIALFIPFFRDRHPANKIPSLGIIRRALMYILMFGMMCGFVWVGLTLGGPAAFTQLFGQERVEELTVVRKSDGGWSARRCSYSVEVEGRAIPSPRRICVEKEVWEHIARGDKLMARQKYSLLGSMTYELYR</sequence>
<evidence type="ECO:0000313" key="3">
    <source>
        <dbReference type="Proteomes" id="UP001606305"/>
    </source>
</evidence>